<comment type="caution">
    <text evidence="10">The sequence shown here is derived from an EMBL/GenBank/DDBJ whole genome shotgun (WGS) entry which is preliminary data.</text>
</comment>
<comment type="function">
    <text evidence="8">Converts seryl-tRNA(Sec) to selenocysteinyl-tRNA(Sec) required for selenoprotein biosynthesis.</text>
</comment>
<dbReference type="Pfam" id="PF03841">
    <property type="entry name" value="SelA"/>
    <property type="match status" value="1"/>
</dbReference>
<comment type="similarity">
    <text evidence="7 8">Belongs to the SelA family.</text>
</comment>
<dbReference type="Gene3D" id="3.90.1150.180">
    <property type="match status" value="1"/>
</dbReference>
<evidence type="ECO:0000256" key="5">
    <source>
        <dbReference type="ARBA" id="ARBA00022917"/>
    </source>
</evidence>
<keyword evidence="11" id="KW-1185">Reference proteome</keyword>
<dbReference type="GO" id="GO:0001514">
    <property type="term" value="P:selenocysteine incorporation"/>
    <property type="evidence" value="ECO:0007669"/>
    <property type="project" value="UniProtKB-UniRule"/>
</dbReference>
<evidence type="ECO:0000256" key="3">
    <source>
        <dbReference type="ARBA" id="ARBA00022679"/>
    </source>
</evidence>
<evidence type="ECO:0000256" key="6">
    <source>
        <dbReference type="ARBA" id="ARBA00023266"/>
    </source>
</evidence>
<evidence type="ECO:0000313" key="10">
    <source>
        <dbReference type="EMBL" id="PPK81057.1"/>
    </source>
</evidence>
<evidence type="ECO:0000256" key="1">
    <source>
        <dbReference type="ARBA" id="ARBA00001933"/>
    </source>
</evidence>
<dbReference type="PANTHER" id="PTHR32328:SF0">
    <property type="entry name" value="L-SERYL-TRNA(SEC) SELENIUM TRANSFERASE"/>
    <property type="match status" value="1"/>
</dbReference>
<name>A0A2S6HTH6_9FIRM</name>
<dbReference type="AlphaFoldDB" id="A0A2S6HTH6"/>
<organism evidence="10 11">
    <name type="scientific">Lacrimispora xylanisolvens</name>
    <dbReference type="NCBI Taxonomy" id="384636"/>
    <lineage>
        <taxon>Bacteria</taxon>
        <taxon>Bacillati</taxon>
        <taxon>Bacillota</taxon>
        <taxon>Clostridia</taxon>
        <taxon>Lachnospirales</taxon>
        <taxon>Lachnospiraceae</taxon>
        <taxon>Lacrimispora</taxon>
    </lineage>
</organism>
<reference evidence="10 11" key="1">
    <citation type="submission" date="2018-02" db="EMBL/GenBank/DDBJ databases">
        <title>Genomic Encyclopedia of Archaeal and Bacterial Type Strains, Phase II (KMG-II): from individual species to whole genera.</title>
        <authorList>
            <person name="Goeker M."/>
        </authorList>
    </citation>
    <scope>NUCLEOTIDE SEQUENCE [LARGE SCALE GENOMIC DNA]</scope>
    <source>
        <strain evidence="10 11">DSM 3808</strain>
    </source>
</reference>
<evidence type="ECO:0000256" key="7">
    <source>
        <dbReference type="ARBA" id="ARBA00044507"/>
    </source>
</evidence>
<dbReference type="GO" id="GO:0005737">
    <property type="term" value="C:cytoplasm"/>
    <property type="evidence" value="ECO:0007669"/>
    <property type="project" value="UniProtKB-SubCell"/>
</dbReference>
<dbReference type="GO" id="GO:0004125">
    <property type="term" value="F:L-seryl-tRNA(Sec) selenium transferase activity"/>
    <property type="evidence" value="ECO:0007669"/>
    <property type="project" value="UniProtKB-UniRule"/>
</dbReference>
<dbReference type="HAMAP" id="MF_00423">
    <property type="entry name" value="SelA"/>
    <property type="match status" value="1"/>
</dbReference>
<sequence length="467" mass="51783">MTDKNSSMRQLPKVDEMIRCIASEGITNVPAVLVKLACQKEIELERQKILSGSPYQYSREDLIRRIKAEIEKQNQPHLRKVINGTGVVLHTNLGRARLSQMVSENMKEICGSYSNLEYDLETGERGTRYEHVEQLLTFLTGSEAALVVNNNAAAVYLVLNSVASGKEVIVSRGELVEIGGAFRVPEIMTASGCRLVEVGTTNKTHESDYEENINENTGALLKVHTSNYKIIGFTDEVSLERMKEVGKKHGLPLIYDLGSGLLVDLKAYGIGDEPTVRSCLEQSADIVCFSGDKLLGGPQAGIIVGKAEYINRMKKNHLLRALRIDKLTLTALELTLRQYLTPETAVVQIPTLKMITEPLENLKKKAELLHGLLVKRPEAHYEVTETTGQIGGGSMPGVNLSSYAVSITMEHLSADMLERMLRNNSVPIISRICKNKVLLDVRTMSEEDLFEAAEFLNKIINLKGDME</sequence>
<dbReference type="Gene3D" id="3.40.640.10">
    <property type="entry name" value="Type I PLP-dependent aspartate aminotransferase-like (Major domain)"/>
    <property type="match status" value="1"/>
</dbReference>
<dbReference type="EMBL" id="PTJA01000005">
    <property type="protein sequence ID" value="PPK81057.1"/>
    <property type="molecule type" value="Genomic_DNA"/>
</dbReference>
<keyword evidence="3 8" id="KW-0808">Transferase</keyword>
<comment type="pathway">
    <text evidence="8">Aminoacyl-tRNA biosynthesis; selenocysteinyl-tRNA(Sec) biosynthesis; selenocysteinyl-tRNA(Sec) from L-seryl-tRNA(Sec) (bacterial route): step 1/1.</text>
</comment>
<comment type="cofactor">
    <cofactor evidence="1 8 9">
        <name>pyridoxal 5'-phosphate</name>
        <dbReference type="ChEBI" id="CHEBI:597326"/>
    </cofactor>
</comment>
<evidence type="ECO:0000256" key="9">
    <source>
        <dbReference type="PIRSR" id="PIRSR618319-50"/>
    </source>
</evidence>
<evidence type="ECO:0000256" key="8">
    <source>
        <dbReference type="HAMAP-Rule" id="MF_00423"/>
    </source>
</evidence>
<evidence type="ECO:0000256" key="4">
    <source>
        <dbReference type="ARBA" id="ARBA00022898"/>
    </source>
</evidence>
<comment type="subcellular location">
    <subcellularLocation>
        <location evidence="8">Cytoplasm</location>
    </subcellularLocation>
</comment>
<dbReference type="GO" id="GO:0001717">
    <property type="term" value="P:conversion of seryl-tRNAsec to selenocys-tRNAsec"/>
    <property type="evidence" value="ECO:0007669"/>
    <property type="project" value="UniProtKB-UniRule"/>
</dbReference>
<proteinExistence type="inferred from homology"/>
<evidence type="ECO:0000313" key="11">
    <source>
        <dbReference type="Proteomes" id="UP000237749"/>
    </source>
</evidence>
<keyword evidence="6 8" id="KW-0711">Selenium</keyword>
<dbReference type="InterPro" id="IPR015424">
    <property type="entry name" value="PyrdxlP-dep_Trfase"/>
</dbReference>
<protein>
    <recommendedName>
        <fullName evidence="8">L-seryl-tRNA(Sec) selenium transferase</fullName>
        <ecNumber evidence="8">2.9.1.1</ecNumber>
    </recommendedName>
    <alternativeName>
        <fullName evidence="8">Selenocysteine synthase</fullName>
        <shortName evidence="8">Sec synthase</shortName>
    </alternativeName>
    <alternativeName>
        <fullName evidence="8">Selenocysteinyl-tRNA(Sec) synthase</fullName>
    </alternativeName>
</protein>
<dbReference type="InterPro" id="IPR004534">
    <property type="entry name" value="SelA_trans"/>
</dbReference>
<dbReference type="RefSeq" id="WP_104437037.1">
    <property type="nucleotide sequence ID" value="NZ_PTJA01000005.1"/>
</dbReference>
<dbReference type="Proteomes" id="UP000237749">
    <property type="component" value="Unassembled WGS sequence"/>
</dbReference>
<keyword evidence="4 8" id="KW-0663">Pyridoxal phosphate</keyword>
<dbReference type="UniPathway" id="UPA00906">
    <property type="reaction ID" value="UER00896"/>
</dbReference>
<dbReference type="OrthoDB" id="9787096at2"/>
<accession>A0A2S6HTH6</accession>
<dbReference type="EC" id="2.9.1.1" evidence="8"/>
<dbReference type="InterPro" id="IPR015421">
    <property type="entry name" value="PyrdxlP-dep_Trfase_major"/>
</dbReference>
<dbReference type="NCBIfam" id="TIGR00474">
    <property type="entry name" value="selA"/>
    <property type="match status" value="1"/>
</dbReference>
<comment type="catalytic activity">
    <reaction evidence="8">
        <text>L-seryl-tRNA(Sec) + selenophosphate + H(+) = L-selenocysteinyl-tRNA(Sec) + phosphate</text>
        <dbReference type="Rhea" id="RHEA:22728"/>
        <dbReference type="Rhea" id="RHEA-COMP:9742"/>
        <dbReference type="Rhea" id="RHEA-COMP:9743"/>
        <dbReference type="ChEBI" id="CHEBI:15378"/>
        <dbReference type="ChEBI" id="CHEBI:16144"/>
        <dbReference type="ChEBI" id="CHEBI:43474"/>
        <dbReference type="ChEBI" id="CHEBI:78533"/>
        <dbReference type="ChEBI" id="CHEBI:78573"/>
        <dbReference type="EC" id="2.9.1.1"/>
    </reaction>
</comment>
<keyword evidence="2 8" id="KW-0963">Cytoplasm</keyword>
<dbReference type="SUPFAM" id="SSF53383">
    <property type="entry name" value="PLP-dependent transferases"/>
    <property type="match status" value="1"/>
</dbReference>
<evidence type="ECO:0000256" key="2">
    <source>
        <dbReference type="ARBA" id="ARBA00022490"/>
    </source>
</evidence>
<gene>
    <name evidence="8" type="primary">selA</name>
    <name evidence="10" type="ORF">BXY41_105277</name>
</gene>
<feature type="modified residue" description="N6-(pyridoxal phosphate)lysine" evidence="8 9">
    <location>
        <position position="293"/>
    </location>
</feature>
<dbReference type="PANTHER" id="PTHR32328">
    <property type="entry name" value="L-SERYL-TRNA(SEC) SELENIUM TRANSFERASE"/>
    <property type="match status" value="1"/>
</dbReference>
<dbReference type="InterPro" id="IPR018319">
    <property type="entry name" value="SelA-like"/>
</dbReference>
<keyword evidence="5 8" id="KW-0648">Protein biosynthesis</keyword>